<name>A0A0D7BCN2_9AGAR</name>
<accession>A0A0D7BCN2</accession>
<reference evidence="2 3" key="1">
    <citation type="journal article" date="2015" name="Fungal Genet. Biol.">
        <title>Evolution of novel wood decay mechanisms in Agaricales revealed by the genome sequences of Fistulina hepatica and Cylindrobasidium torrendii.</title>
        <authorList>
            <person name="Floudas D."/>
            <person name="Held B.W."/>
            <person name="Riley R."/>
            <person name="Nagy L.G."/>
            <person name="Koehler G."/>
            <person name="Ransdell A.S."/>
            <person name="Younus H."/>
            <person name="Chow J."/>
            <person name="Chiniquy J."/>
            <person name="Lipzen A."/>
            <person name="Tritt A."/>
            <person name="Sun H."/>
            <person name="Haridas S."/>
            <person name="LaButti K."/>
            <person name="Ohm R.A."/>
            <person name="Kues U."/>
            <person name="Blanchette R.A."/>
            <person name="Grigoriev I.V."/>
            <person name="Minto R.E."/>
            <person name="Hibbett D.S."/>
        </authorList>
    </citation>
    <scope>NUCLEOTIDE SEQUENCE [LARGE SCALE GENOMIC DNA]</scope>
    <source>
        <strain evidence="2 3">FP15055 ss-10</strain>
    </source>
</reference>
<sequence>MDSMPTSLSKRARTTPPTDSLDVSVAPVQPLLPTSKPTFRSFFNTNVEGTAVLVLAEAPCACWTLWTACRSCCILCMASRRSLTRRGTHRIGWSIGDAQILCRSYGWTGESEQGQDAVCGAELTRRTEVQYVRPERLRCTVRTRQVLEGIQCSCEPAAQSGVGWQLAGTMKDGAAMGDTTDAKDDIRTTFRELLRTRMPEFYVRTITLRITTTPGEEGKRGPSSGRMFEVGMLRVLEAEEPVEVIWNRDAQGDLINHILG</sequence>
<dbReference type="Proteomes" id="UP000054007">
    <property type="component" value="Unassembled WGS sequence"/>
</dbReference>
<keyword evidence="3" id="KW-1185">Reference proteome</keyword>
<dbReference type="AlphaFoldDB" id="A0A0D7BCN2"/>
<evidence type="ECO:0000313" key="2">
    <source>
        <dbReference type="EMBL" id="KIY68277.1"/>
    </source>
</evidence>
<proteinExistence type="predicted"/>
<feature type="region of interest" description="Disordered" evidence="1">
    <location>
        <begin position="1"/>
        <end position="23"/>
    </location>
</feature>
<gene>
    <name evidence="2" type="ORF">CYLTODRAFT_265356</name>
</gene>
<protein>
    <submittedName>
        <fullName evidence="2">Uncharacterized protein</fullName>
    </submittedName>
</protein>
<evidence type="ECO:0000256" key="1">
    <source>
        <dbReference type="SAM" id="MobiDB-lite"/>
    </source>
</evidence>
<dbReference type="EMBL" id="KN880506">
    <property type="protein sequence ID" value="KIY68277.1"/>
    <property type="molecule type" value="Genomic_DNA"/>
</dbReference>
<organism evidence="2 3">
    <name type="scientific">Cylindrobasidium torrendii FP15055 ss-10</name>
    <dbReference type="NCBI Taxonomy" id="1314674"/>
    <lineage>
        <taxon>Eukaryota</taxon>
        <taxon>Fungi</taxon>
        <taxon>Dikarya</taxon>
        <taxon>Basidiomycota</taxon>
        <taxon>Agaricomycotina</taxon>
        <taxon>Agaricomycetes</taxon>
        <taxon>Agaricomycetidae</taxon>
        <taxon>Agaricales</taxon>
        <taxon>Marasmiineae</taxon>
        <taxon>Physalacriaceae</taxon>
        <taxon>Cylindrobasidium</taxon>
    </lineage>
</organism>
<evidence type="ECO:0000313" key="3">
    <source>
        <dbReference type="Proteomes" id="UP000054007"/>
    </source>
</evidence>